<feature type="domain" description="Septum site-determining protein MinC N-terminal" evidence="6">
    <location>
        <begin position="5"/>
        <end position="73"/>
    </location>
</feature>
<dbReference type="GO" id="GO:0000902">
    <property type="term" value="P:cell morphogenesis"/>
    <property type="evidence" value="ECO:0007669"/>
    <property type="project" value="InterPro"/>
</dbReference>
<dbReference type="EMBL" id="VSSQ01000021">
    <property type="protein sequence ID" value="MPL63403.1"/>
    <property type="molecule type" value="Genomic_DNA"/>
</dbReference>
<dbReference type="HAMAP" id="MF_00267">
    <property type="entry name" value="MinC"/>
    <property type="match status" value="1"/>
</dbReference>
<evidence type="ECO:0000256" key="1">
    <source>
        <dbReference type="ARBA" id="ARBA00022618"/>
    </source>
</evidence>
<feature type="domain" description="Septum formation inhibitor MinC C-terminal" evidence="5">
    <location>
        <begin position="105"/>
        <end position="199"/>
    </location>
</feature>
<proteinExistence type="inferred from homology"/>
<dbReference type="InterPro" id="IPR055219">
    <property type="entry name" value="MinC_N_1"/>
</dbReference>
<protein>
    <submittedName>
        <fullName evidence="7">Septum site-determining protein MinC</fullName>
    </submittedName>
</protein>
<organism evidence="7">
    <name type="scientific">bioreactor metagenome</name>
    <dbReference type="NCBI Taxonomy" id="1076179"/>
    <lineage>
        <taxon>unclassified sequences</taxon>
        <taxon>metagenomes</taxon>
        <taxon>ecological metagenomes</taxon>
    </lineage>
</organism>
<dbReference type="Pfam" id="PF03775">
    <property type="entry name" value="MinC_C"/>
    <property type="match status" value="1"/>
</dbReference>
<dbReference type="Gene3D" id="2.160.20.70">
    <property type="match status" value="1"/>
</dbReference>
<reference evidence="7" key="1">
    <citation type="submission" date="2019-08" db="EMBL/GenBank/DDBJ databases">
        <authorList>
            <person name="Kucharzyk K."/>
            <person name="Murdoch R.W."/>
            <person name="Higgins S."/>
            <person name="Loffler F."/>
        </authorList>
    </citation>
    <scope>NUCLEOTIDE SEQUENCE</scope>
</reference>
<accession>A0A644T8Y4</accession>
<dbReference type="PANTHER" id="PTHR34108">
    <property type="entry name" value="SEPTUM SITE-DETERMINING PROTEIN MINC"/>
    <property type="match status" value="1"/>
</dbReference>
<name>A0A644T8Y4_9ZZZZ</name>
<evidence type="ECO:0000259" key="5">
    <source>
        <dbReference type="Pfam" id="PF03775"/>
    </source>
</evidence>
<comment type="subunit">
    <text evidence="4">Interacts with MinD and FtsZ.</text>
</comment>
<dbReference type="SUPFAM" id="SSF63848">
    <property type="entry name" value="Cell-division inhibitor MinC, C-terminal domain"/>
    <property type="match status" value="1"/>
</dbReference>
<keyword evidence="1" id="KW-0132">Cell division</keyword>
<evidence type="ECO:0000256" key="4">
    <source>
        <dbReference type="ARBA" id="ARBA00046874"/>
    </source>
</evidence>
<dbReference type="InterPro" id="IPR036145">
    <property type="entry name" value="MinC_C_sf"/>
</dbReference>
<dbReference type="AlphaFoldDB" id="A0A644T8Y4"/>
<dbReference type="InterPro" id="IPR013033">
    <property type="entry name" value="MinC"/>
</dbReference>
<dbReference type="InterPro" id="IPR005526">
    <property type="entry name" value="Septum_form_inhib_MinC_C"/>
</dbReference>
<evidence type="ECO:0000313" key="7">
    <source>
        <dbReference type="EMBL" id="MPL63403.1"/>
    </source>
</evidence>
<dbReference type="Gene3D" id="3.30.160.540">
    <property type="match status" value="1"/>
</dbReference>
<dbReference type="GO" id="GO:1901891">
    <property type="term" value="P:regulation of cell septum assembly"/>
    <property type="evidence" value="ECO:0007669"/>
    <property type="project" value="InterPro"/>
</dbReference>
<evidence type="ECO:0000256" key="3">
    <source>
        <dbReference type="ARBA" id="ARBA00023306"/>
    </source>
</evidence>
<sequence length="206" mass="22051">MSSNIVFKGSKNGLQLIIDDNVDFDSVLEQLKLKLASASEFFTNGSAQIQVPAANSRFTPEQQTELITLFSHYGLTWLKDNNTGHQEGPVFDESQAVDEQDHPLIISKTVRNGQEIVHQGTIVVQGDINPGAKVIAGGDILVHGTCRGVAHAGAFGNMNATITADRLLATQIRIAGLIARAPDNLDIPECVETARIVDGAVIIEPA</sequence>
<dbReference type="Pfam" id="PF22642">
    <property type="entry name" value="MinC_N_1"/>
    <property type="match status" value="1"/>
</dbReference>
<keyword evidence="2" id="KW-0717">Septation</keyword>
<dbReference type="NCBIfam" id="TIGR01222">
    <property type="entry name" value="minC"/>
    <property type="match status" value="1"/>
</dbReference>
<evidence type="ECO:0000259" key="6">
    <source>
        <dbReference type="Pfam" id="PF22642"/>
    </source>
</evidence>
<dbReference type="GO" id="GO:0000917">
    <property type="term" value="P:division septum assembly"/>
    <property type="evidence" value="ECO:0007669"/>
    <property type="project" value="UniProtKB-KW"/>
</dbReference>
<gene>
    <name evidence="7" type="primary">minC_2</name>
    <name evidence="7" type="ORF">SDC9_09030</name>
</gene>
<dbReference type="PANTHER" id="PTHR34108:SF1">
    <property type="entry name" value="SEPTUM SITE-DETERMINING PROTEIN MINC"/>
    <property type="match status" value="1"/>
</dbReference>
<dbReference type="InterPro" id="IPR016098">
    <property type="entry name" value="CAP/MinC_C"/>
</dbReference>
<evidence type="ECO:0000256" key="2">
    <source>
        <dbReference type="ARBA" id="ARBA00023210"/>
    </source>
</evidence>
<comment type="caution">
    <text evidence="7">The sequence shown here is derived from an EMBL/GenBank/DDBJ whole genome shotgun (WGS) entry which is preliminary data.</text>
</comment>
<keyword evidence="3" id="KW-0131">Cell cycle</keyword>